<dbReference type="SUPFAM" id="SSF54506">
    <property type="entry name" value="Diaminopimelate epimerase-like"/>
    <property type="match status" value="1"/>
</dbReference>
<dbReference type="OrthoDB" id="6409228at2759"/>
<dbReference type="PANTHER" id="PTHR33442:SF1">
    <property type="entry name" value="TRANS-3-HYDROXY-L-PROLINE DEHYDRATASE"/>
    <property type="match status" value="1"/>
</dbReference>
<reference evidence="4 5" key="1">
    <citation type="submission" date="2016-06" db="EMBL/GenBank/DDBJ databases">
        <title>Evolution of pathogenesis and genome organization in the Tremellales.</title>
        <authorList>
            <person name="Cuomo C."/>
            <person name="Litvintseva A."/>
            <person name="Heitman J."/>
            <person name="Chen Y."/>
            <person name="Sun S."/>
            <person name="Springer D."/>
            <person name="Dromer F."/>
            <person name="Young S."/>
            <person name="Zeng Q."/>
            <person name="Chapman S."/>
            <person name="Gujja S."/>
            <person name="Saif S."/>
            <person name="Birren B."/>
        </authorList>
    </citation>
    <scope>NUCLEOTIDE SEQUENCE [LARGE SCALE GENOMIC DNA]</scope>
    <source>
        <strain evidence="4 5">CBS 6039</strain>
    </source>
</reference>
<dbReference type="SFLD" id="SFLDS00028">
    <property type="entry name" value="Proline_Racemase"/>
    <property type="match status" value="1"/>
</dbReference>
<dbReference type="STRING" id="1295533.A0A1E3HU19"/>
<comment type="similarity">
    <text evidence="2">Belongs to the proline racemase family.</text>
</comment>
<dbReference type="InterPro" id="IPR008794">
    <property type="entry name" value="Pro_racemase_fam"/>
</dbReference>
<dbReference type="EC" id="4.2.1.77" evidence="3"/>
<dbReference type="EMBL" id="AWGJ01000005">
    <property type="protein sequence ID" value="ODN79838.1"/>
    <property type="molecule type" value="Genomic_DNA"/>
</dbReference>
<evidence type="ECO:0000313" key="5">
    <source>
        <dbReference type="Proteomes" id="UP000094065"/>
    </source>
</evidence>
<dbReference type="GO" id="GO:0050346">
    <property type="term" value="F:trans-L-3-hydroxyproline dehydratase activity"/>
    <property type="evidence" value="ECO:0007669"/>
    <property type="project" value="UniProtKB-EC"/>
</dbReference>
<evidence type="ECO:0000256" key="3">
    <source>
        <dbReference type="ARBA" id="ARBA00013105"/>
    </source>
</evidence>
<dbReference type="AlphaFoldDB" id="A0A1E3HU19"/>
<evidence type="ECO:0000256" key="1">
    <source>
        <dbReference type="ARBA" id="ARBA00001148"/>
    </source>
</evidence>
<dbReference type="PANTHER" id="PTHR33442">
    <property type="entry name" value="TRANS-3-HYDROXY-L-PROLINE DEHYDRATASE"/>
    <property type="match status" value="1"/>
</dbReference>
<keyword evidence="5" id="KW-1185">Reference proteome</keyword>
<evidence type="ECO:0000256" key="2">
    <source>
        <dbReference type="ARBA" id="ARBA00007529"/>
    </source>
</evidence>
<proteinExistence type="inferred from homology"/>
<dbReference type="GeneID" id="30155041"/>
<accession>A0A1E3HU19</accession>
<name>A0A1E3HU19_9TREE</name>
<dbReference type="PIRSF" id="PIRSF029792">
    <property type="entry name" value="Pro_racemase"/>
    <property type="match status" value="1"/>
</dbReference>
<dbReference type="RefSeq" id="XP_018994685.1">
    <property type="nucleotide sequence ID" value="XM_019137659.1"/>
</dbReference>
<evidence type="ECO:0000313" key="4">
    <source>
        <dbReference type="EMBL" id="ODN79838.1"/>
    </source>
</evidence>
<comment type="catalytic activity">
    <reaction evidence="1">
        <text>trans-3-hydroxy-L-proline = 1-pyrroline-2-carboxylate + H2O</text>
        <dbReference type="Rhea" id="RHEA:10320"/>
        <dbReference type="ChEBI" id="CHEBI:15377"/>
        <dbReference type="ChEBI" id="CHEBI:39785"/>
        <dbReference type="ChEBI" id="CHEBI:57938"/>
        <dbReference type="EC" id="4.2.1.77"/>
    </reaction>
</comment>
<protein>
    <recommendedName>
        <fullName evidence="3">trans-L-3-hydroxyproline dehydratase</fullName>
        <ecNumber evidence="3">4.2.1.77</ecNumber>
    </recommendedName>
</protein>
<dbReference type="Gene3D" id="3.10.310.10">
    <property type="entry name" value="Diaminopimelate Epimerase, Chain A, domain 1"/>
    <property type="match status" value="2"/>
</dbReference>
<dbReference type="Proteomes" id="UP000094065">
    <property type="component" value="Unassembled WGS sequence"/>
</dbReference>
<comment type="caution">
    <text evidence="4">The sequence shown here is derived from an EMBL/GenBank/DDBJ whole genome shotgun (WGS) entry which is preliminary data.</text>
</comment>
<sequence>MSSPAPYWVSTDDWHTAGEPFRIVPTLPAHCHTLGPTVKDRRRNILSGPDHPLDLLRRVLCQEPRGHADMYGGFIVPPDDDGAHLGVLFWHKDGFSTACGHGTLALGFWSIESGLVKAPSDGVTDVVIDVPSGRVTARVTTQGGKPVHADFINVPSYQVVDQLSVHLPSLGKDISLDLSWGGALYAFVDSTEFIGLKVIETNHDAFVSLGREIKAVLGDKARHRDLELYGVCFYDKLASDESSLTQRNCVVFADGQIDRSPCGSGSAARVALLYAQGQLTEGQVLHHHSIINTVFDGSIVSTEKVNPFSPYPAVIPMVRGSANLMSQSRFYIDSADPTFPGFVFR</sequence>
<gene>
    <name evidence="4" type="ORF">L202_03732</name>
</gene>
<dbReference type="Pfam" id="PF05544">
    <property type="entry name" value="Pro_racemase"/>
    <property type="match status" value="1"/>
</dbReference>
<organism evidence="4 5">
    <name type="scientific">Cryptococcus amylolentus CBS 6039</name>
    <dbReference type="NCBI Taxonomy" id="1295533"/>
    <lineage>
        <taxon>Eukaryota</taxon>
        <taxon>Fungi</taxon>
        <taxon>Dikarya</taxon>
        <taxon>Basidiomycota</taxon>
        <taxon>Agaricomycotina</taxon>
        <taxon>Tremellomycetes</taxon>
        <taxon>Tremellales</taxon>
        <taxon>Cryptococcaceae</taxon>
        <taxon>Cryptococcus</taxon>
    </lineage>
</organism>